<dbReference type="Pfam" id="PF09851">
    <property type="entry name" value="SHOCT"/>
    <property type="match status" value="1"/>
</dbReference>
<dbReference type="AlphaFoldDB" id="A0A3Q9HRX2"/>
<protein>
    <recommendedName>
        <fullName evidence="2">SHOCT domain-containing protein</fullName>
    </recommendedName>
</protein>
<reference evidence="3 4" key="1">
    <citation type="submission" date="2016-07" db="EMBL/GenBank/DDBJ databases">
        <title>Genome and transcriptome analysis of iron-reducing fermentative bacteria Anoxybacter fermentans.</title>
        <authorList>
            <person name="Zeng X."/>
            <person name="Shao Z."/>
        </authorList>
    </citation>
    <scope>NUCLEOTIDE SEQUENCE [LARGE SCALE GENOMIC DNA]</scope>
    <source>
        <strain evidence="3 4">DY22613</strain>
    </source>
</reference>
<name>A0A3Q9HRX2_9FIRM</name>
<feature type="domain" description="SHOCT" evidence="2">
    <location>
        <begin position="57"/>
        <end position="82"/>
    </location>
</feature>
<keyword evidence="1" id="KW-1133">Transmembrane helix</keyword>
<accession>A0A3Q9HRX2</accession>
<evidence type="ECO:0000256" key="1">
    <source>
        <dbReference type="SAM" id="Phobius"/>
    </source>
</evidence>
<proteinExistence type="predicted"/>
<dbReference type="InterPro" id="IPR018649">
    <property type="entry name" value="SHOCT"/>
</dbReference>
<organism evidence="3 4">
    <name type="scientific">Anoxybacter fermentans</name>
    <dbReference type="NCBI Taxonomy" id="1323375"/>
    <lineage>
        <taxon>Bacteria</taxon>
        <taxon>Bacillati</taxon>
        <taxon>Bacillota</taxon>
        <taxon>Clostridia</taxon>
        <taxon>Halanaerobiales</taxon>
        <taxon>Anoxybacter</taxon>
    </lineage>
</organism>
<keyword evidence="1" id="KW-0812">Transmembrane</keyword>
<sequence>MWFCHGFGYGAGLFGFGGWVGWLAMFIQWVLIIGGIYLLVRLISGLFLPKDKGESRAISILKEQFARGEITQEEFNERKRVLENN</sequence>
<dbReference type="KEGG" id="aft:BBF96_06865"/>
<keyword evidence="4" id="KW-1185">Reference proteome</keyword>
<evidence type="ECO:0000313" key="4">
    <source>
        <dbReference type="Proteomes" id="UP000267250"/>
    </source>
</evidence>
<evidence type="ECO:0000313" key="3">
    <source>
        <dbReference type="EMBL" id="AZR73130.1"/>
    </source>
</evidence>
<feature type="transmembrane region" description="Helical" evidence="1">
    <location>
        <begin position="20"/>
        <end position="40"/>
    </location>
</feature>
<dbReference type="RefSeq" id="WP_127016462.1">
    <property type="nucleotide sequence ID" value="NZ_CP016379.1"/>
</dbReference>
<dbReference type="Proteomes" id="UP000267250">
    <property type="component" value="Chromosome"/>
</dbReference>
<evidence type="ECO:0000259" key="2">
    <source>
        <dbReference type="Pfam" id="PF09851"/>
    </source>
</evidence>
<gene>
    <name evidence="3" type="ORF">BBF96_06865</name>
</gene>
<dbReference type="OrthoDB" id="5461404at2"/>
<keyword evidence="1" id="KW-0472">Membrane</keyword>
<dbReference type="EMBL" id="CP016379">
    <property type="protein sequence ID" value="AZR73130.1"/>
    <property type="molecule type" value="Genomic_DNA"/>
</dbReference>